<evidence type="ECO:0000256" key="1">
    <source>
        <dbReference type="SAM" id="MobiDB-lite"/>
    </source>
</evidence>
<reference evidence="2 3" key="1">
    <citation type="journal article" date="2017" name="Gigascience">
        <title>Draft genome of the honey bee ectoparasitic mite, Tropilaelaps mercedesae, is shaped by the parasitic life history.</title>
        <authorList>
            <person name="Dong X."/>
            <person name="Armstrong S.D."/>
            <person name="Xia D."/>
            <person name="Makepeace B.L."/>
            <person name="Darby A.C."/>
            <person name="Kadowaki T."/>
        </authorList>
    </citation>
    <scope>NUCLEOTIDE SEQUENCE [LARGE SCALE GENOMIC DNA]</scope>
    <source>
        <strain evidence="2">Wuxi-XJTLU</strain>
    </source>
</reference>
<feature type="region of interest" description="Disordered" evidence="1">
    <location>
        <begin position="17"/>
        <end position="38"/>
    </location>
</feature>
<dbReference type="Proteomes" id="UP000192247">
    <property type="component" value="Unassembled WGS sequence"/>
</dbReference>
<dbReference type="InParanoid" id="A0A1V9X0X6"/>
<proteinExistence type="predicted"/>
<organism evidence="2 3">
    <name type="scientific">Tropilaelaps mercedesae</name>
    <dbReference type="NCBI Taxonomy" id="418985"/>
    <lineage>
        <taxon>Eukaryota</taxon>
        <taxon>Metazoa</taxon>
        <taxon>Ecdysozoa</taxon>
        <taxon>Arthropoda</taxon>
        <taxon>Chelicerata</taxon>
        <taxon>Arachnida</taxon>
        <taxon>Acari</taxon>
        <taxon>Parasitiformes</taxon>
        <taxon>Mesostigmata</taxon>
        <taxon>Gamasina</taxon>
        <taxon>Dermanyssoidea</taxon>
        <taxon>Laelapidae</taxon>
        <taxon>Tropilaelaps</taxon>
    </lineage>
</organism>
<dbReference type="AlphaFoldDB" id="A0A1V9X0X6"/>
<protein>
    <submittedName>
        <fullName evidence="2">Uncharacterized protein</fullName>
    </submittedName>
</protein>
<evidence type="ECO:0000313" key="3">
    <source>
        <dbReference type="Proteomes" id="UP000192247"/>
    </source>
</evidence>
<keyword evidence="3" id="KW-1185">Reference proteome</keyword>
<gene>
    <name evidence="2" type="ORF">BIW11_04840</name>
</gene>
<comment type="caution">
    <text evidence="2">The sequence shown here is derived from an EMBL/GenBank/DDBJ whole genome shotgun (WGS) entry which is preliminary data.</text>
</comment>
<accession>A0A1V9X0X6</accession>
<name>A0A1V9X0X6_9ACAR</name>
<evidence type="ECO:0000313" key="2">
    <source>
        <dbReference type="EMBL" id="OQR67117.1"/>
    </source>
</evidence>
<dbReference type="EMBL" id="MNPL01029896">
    <property type="protein sequence ID" value="OQR67117.1"/>
    <property type="molecule type" value="Genomic_DNA"/>
</dbReference>
<sequence length="176" mass="19618">MKLPVCYLLGTVGEKEKDNKCLPDAGRPAHGGNSSSKCHPNVPMKISCSCRLVSRMRTFRRPPPGQPNGAYHPPGKLLRESPARRTLLLVLFDYAQTTNTKPAPPVENRSINEDYVDRSSETIRLWGYPMPSCQRQLGGPAPDRRFAQQKQRSARCVAEFLNSPAFSRPLPCPLFA</sequence>